<dbReference type="Proteomes" id="UP001600424">
    <property type="component" value="Unassembled WGS sequence"/>
</dbReference>
<feature type="compositionally biased region" description="Low complexity" evidence="1">
    <location>
        <begin position="123"/>
        <end position="132"/>
    </location>
</feature>
<dbReference type="InterPro" id="IPR045685">
    <property type="entry name" value="DUF6190"/>
</dbReference>
<dbReference type="RefSeq" id="WP_386258045.1">
    <property type="nucleotide sequence ID" value="NZ_JBHTRV010000029.1"/>
</dbReference>
<proteinExistence type="predicted"/>
<gene>
    <name evidence="2" type="ORF">ACFQ63_30505</name>
</gene>
<organism evidence="2 3">
    <name type="scientific">Streptomyces wedmorensis</name>
    <dbReference type="NCBI Taxonomy" id="43759"/>
    <lineage>
        <taxon>Bacteria</taxon>
        <taxon>Bacillati</taxon>
        <taxon>Actinomycetota</taxon>
        <taxon>Actinomycetes</taxon>
        <taxon>Kitasatosporales</taxon>
        <taxon>Streptomycetaceae</taxon>
        <taxon>Streptomyces</taxon>
    </lineage>
</organism>
<evidence type="ECO:0000313" key="3">
    <source>
        <dbReference type="Proteomes" id="UP001600424"/>
    </source>
</evidence>
<evidence type="ECO:0000313" key="2">
    <source>
        <dbReference type="EMBL" id="MFE5984010.1"/>
    </source>
</evidence>
<reference evidence="2 3" key="1">
    <citation type="submission" date="2024-09" db="EMBL/GenBank/DDBJ databases">
        <title>The Natural Products Discovery Center: Release of the First 8490 Sequenced Strains for Exploring Actinobacteria Biosynthetic Diversity.</title>
        <authorList>
            <person name="Kalkreuter E."/>
            <person name="Kautsar S.A."/>
            <person name="Yang D."/>
            <person name="Bader C.D."/>
            <person name="Teijaro C.N."/>
            <person name="Fluegel L."/>
            <person name="Davis C.M."/>
            <person name="Simpson J.R."/>
            <person name="Lauterbach L."/>
            <person name="Steele A.D."/>
            <person name="Gui C."/>
            <person name="Meng S."/>
            <person name="Li G."/>
            <person name="Viehrig K."/>
            <person name="Ye F."/>
            <person name="Su P."/>
            <person name="Kiefer A.F."/>
            <person name="Nichols A."/>
            <person name="Cepeda A.J."/>
            <person name="Yan W."/>
            <person name="Fan B."/>
            <person name="Jiang Y."/>
            <person name="Adhikari A."/>
            <person name="Zheng C.-J."/>
            <person name="Schuster L."/>
            <person name="Cowan T.M."/>
            <person name="Smanski M.J."/>
            <person name="Chevrette M.G."/>
            <person name="De Carvalho L.P.S."/>
            <person name="Shen B."/>
        </authorList>
    </citation>
    <scope>NUCLEOTIDE SEQUENCE [LARGE SCALE GENOMIC DNA]</scope>
    <source>
        <strain evidence="2 3">NPDC056472</strain>
    </source>
</reference>
<dbReference type="Pfam" id="PF19689">
    <property type="entry name" value="DUF6190"/>
    <property type="match status" value="1"/>
</dbReference>
<protein>
    <submittedName>
        <fullName evidence="2">DUF6190 family protein</fullName>
    </submittedName>
</protein>
<sequence length="138" mass="14939">MPDHANDGRAFRRTECPAVVRVGYEEEDVRRALTAPGLDGLPTHERFVLAQVIGKGGLLRTASPRLLRTPGLPVEPIVREAARSPVEEPRGTRAVPRDASRPDPGPPGGRTGGRAGVRRRPAAPRLRMLLGPDPKDRP</sequence>
<comment type="caution">
    <text evidence="2">The sequence shown here is derived from an EMBL/GenBank/DDBJ whole genome shotgun (WGS) entry which is preliminary data.</text>
</comment>
<feature type="region of interest" description="Disordered" evidence="1">
    <location>
        <begin position="78"/>
        <end position="138"/>
    </location>
</feature>
<name>A0ABW6J4U4_STRWE</name>
<accession>A0ABW6J4U4</accession>
<evidence type="ECO:0000256" key="1">
    <source>
        <dbReference type="SAM" id="MobiDB-lite"/>
    </source>
</evidence>
<feature type="compositionally biased region" description="Basic and acidic residues" evidence="1">
    <location>
        <begin position="78"/>
        <end position="101"/>
    </location>
</feature>
<dbReference type="EMBL" id="JBHTRV010000029">
    <property type="protein sequence ID" value="MFE5984010.1"/>
    <property type="molecule type" value="Genomic_DNA"/>
</dbReference>
<keyword evidence="3" id="KW-1185">Reference proteome</keyword>